<accession>A0A834YI55</accession>
<keyword evidence="3" id="KW-1185">Reference proteome</keyword>
<organism evidence="2 3">
    <name type="scientific">Tetracentron sinense</name>
    <name type="common">Spur-leaf</name>
    <dbReference type="NCBI Taxonomy" id="13715"/>
    <lineage>
        <taxon>Eukaryota</taxon>
        <taxon>Viridiplantae</taxon>
        <taxon>Streptophyta</taxon>
        <taxon>Embryophyta</taxon>
        <taxon>Tracheophyta</taxon>
        <taxon>Spermatophyta</taxon>
        <taxon>Magnoliopsida</taxon>
        <taxon>Trochodendrales</taxon>
        <taxon>Trochodendraceae</taxon>
        <taxon>Tetracentron</taxon>
    </lineage>
</organism>
<reference evidence="2 3" key="1">
    <citation type="submission" date="2020-04" db="EMBL/GenBank/DDBJ databases">
        <title>Plant Genome Project.</title>
        <authorList>
            <person name="Zhang R.-G."/>
        </authorList>
    </citation>
    <scope>NUCLEOTIDE SEQUENCE [LARGE SCALE GENOMIC DNA]</scope>
    <source>
        <strain evidence="2">YNK0</strain>
        <tissue evidence="2">Leaf</tissue>
    </source>
</reference>
<dbReference type="Proteomes" id="UP000655225">
    <property type="component" value="Unassembled WGS sequence"/>
</dbReference>
<dbReference type="AlphaFoldDB" id="A0A834YI55"/>
<evidence type="ECO:0000256" key="1">
    <source>
        <dbReference type="SAM" id="SignalP"/>
    </source>
</evidence>
<comment type="caution">
    <text evidence="2">The sequence shown here is derived from an EMBL/GenBank/DDBJ whole genome shotgun (WGS) entry which is preliminary data.</text>
</comment>
<keyword evidence="1" id="KW-0732">Signal</keyword>
<name>A0A834YI55_TETSI</name>
<dbReference type="EMBL" id="JABCRI010000021">
    <property type="protein sequence ID" value="KAF8380765.1"/>
    <property type="molecule type" value="Genomic_DNA"/>
</dbReference>
<feature type="signal peptide" evidence="1">
    <location>
        <begin position="1"/>
        <end position="24"/>
    </location>
</feature>
<proteinExistence type="predicted"/>
<protein>
    <submittedName>
        <fullName evidence="2">Uncharacterized protein</fullName>
    </submittedName>
</protein>
<feature type="chain" id="PRO_5032907709" evidence="1">
    <location>
        <begin position="25"/>
        <end position="74"/>
    </location>
</feature>
<evidence type="ECO:0000313" key="2">
    <source>
        <dbReference type="EMBL" id="KAF8380765.1"/>
    </source>
</evidence>
<sequence length="74" mass="8112">MEGAETSSPIESLLLLLGFRFSFAEYVTRAFLKAVLKCHYSNTNLPLYQKEALVQVVGKANTLICSGKGEMVGQ</sequence>
<gene>
    <name evidence="2" type="ORF">HHK36_028255</name>
</gene>
<evidence type="ECO:0000313" key="3">
    <source>
        <dbReference type="Proteomes" id="UP000655225"/>
    </source>
</evidence>